<protein>
    <submittedName>
        <fullName evidence="1">Uncharacterized protein</fullName>
    </submittedName>
</protein>
<dbReference type="Gene3D" id="3.90.226.10">
    <property type="entry name" value="2-enoyl-CoA Hydratase, Chain A, domain 1"/>
    <property type="match status" value="1"/>
</dbReference>
<dbReference type="RefSeq" id="WP_208999926.1">
    <property type="nucleotide sequence ID" value="NZ_WUMV01000009.1"/>
</dbReference>
<evidence type="ECO:0000313" key="2">
    <source>
        <dbReference type="Proteomes" id="UP000433101"/>
    </source>
</evidence>
<dbReference type="InterPro" id="IPR023562">
    <property type="entry name" value="ClpP/TepA"/>
</dbReference>
<proteinExistence type="predicted"/>
<name>A0A7X3S9R8_9HYPH</name>
<gene>
    <name evidence="1" type="ORF">GR183_20100</name>
</gene>
<dbReference type="AlphaFoldDB" id="A0A7X3S9R8"/>
<keyword evidence="2" id="KW-1185">Reference proteome</keyword>
<reference evidence="1 2" key="1">
    <citation type="submission" date="2019-12" db="EMBL/GenBank/DDBJ databases">
        <authorList>
            <person name="Li M."/>
        </authorList>
    </citation>
    <scope>NUCLEOTIDE SEQUENCE [LARGE SCALE GENOMIC DNA]</scope>
    <source>
        <strain evidence="1 2">GBMRC 2046</strain>
    </source>
</reference>
<evidence type="ECO:0000313" key="1">
    <source>
        <dbReference type="EMBL" id="MXN67216.1"/>
    </source>
</evidence>
<organism evidence="1 2">
    <name type="scientific">Stappia sediminis</name>
    <dbReference type="NCBI Taxonomy" id="2692190"/>
    <lineage>
        <taxon>Bacteria</taxon>
        <taxon>Pseudomonadati</taxon>
        <taxon>Pseudomonadota</taxon>
        <taxon>Alphaproteobacteria</taxon>
        <taxon>Hyphomicrobiales</taxon>
        <taxon>Stappiaceae</taxon>
        <taxon>Stappia</taxon>
    </lineage>
</organism>
<accession>A0A7X3S9R8</accession>
<dbReference type="EMBL" id="WUMV01000009">
    <property type="protein sequence ID" value="MXN67216.1"/>
    <property type="molecule type" value="Genomic_DNA"/>
</dbReference>
<dbReference type="InterPro" id="IPR029045">
    <property type="entry name" value="ClpP/crotonase-like_dom_sf"/>
</dbReference>
<dbReference type="SUPFAM" id="SSF52096">
    <property type="entry name" value="ClpP/crotonase"/>
    <property type="match status" value="1"/>
</dbReference>
<dbReference type="Pfam" id="PF00574">
    <property type="entry name" value="CLP_protease"/>
    <property type="match status" value="1"/>
</dbReference>
<comment type="caution">
    <text evidence="1">The sequence shown here is derived from an EMBL/GenBank/DDBJ whole genome shotgun (WGS) entry which is preliminary data.</text>
</comment>
<dbReference type="Proteomes" id="UP000433101">
    <property type="component" value="Unassembled WGS sequence"/>
</dbReference>
<sequence>MERDSKGNQPASHSNNYCIKYTLLLFTYFQLTLGQYSASTNAGYLRMIKTAPRLPVYCNFLRSNRRKSNVRVSGSVGVVRLLQLGIAGAWIAACSPAHMAETSDPPKFALTSTSNICKDSVDRYVAAYSRIRATVVTKDCKRTLLLDIRGRVTKVMAQEVKGFDGLLRKPGDKIVYSLNSPGGHVLAGADISDTIRNSKADTRVAGGASCASICALMFAAGKNREISKRSRIGFHSSYYGNFKPDREVNRRIAYLMGTQGASAPALRKLIDQTKPRDMTWIDAQDALRLGLATRIMR</sequence>